<evidence type="ECO:0000259" key="2">
    <source>
        <dbReference type="PROSITE" id="PS50914"/>
    </source>
</evidence>
<dbReference type="InterPro" id="IPR051686">
    <property type="entry name" value="Lipoprotein_DolP"/>
</dbReference>
<feature type="domain" description="BON" evidence="2">
    <location>
        <begin position="81"/>
        <end position="149"/>
    </location>
</feature>
<evidence type="ECO:0000256" key="1">
    <source>
        <dbReference type="ARBA" id="ARBA00022729"/>
    </source>
</evidence>
<keyword evidence="1" id="KW-0732">Signal</keyword>
<dbReference type="InterPro" id="IPR014004">
    <property type="entry name" value="Transpt-assoc_nodulatn_dom_bac"/>
</dbReference>
<dbReference type="EMBL" id="JACIDK010000001">
    <property type="protein sequence ID" value="MBB3889338.1"/>
    <property type="molecule type" value="Genomic_DNA"/>
</dbReference>
<dbReference type="SMART" id="SM00749">
    <property type="entry name" value="BON"/>
    <property type="match status" value="3"/>
</dbReference>
<protein>
    <submittedName>
        <fullName evidence="3">Osmotically-inducible protein OsmY</fullName>
    </submittedName>
</protein>
<keyword evidence="4" id="KW-1185">Reference proteome</keyword>
<reference evidence="3 4" key="1">
    <citation type="submission" date="2020-08" db="EMBL/GenBank/DDBJ databases">
        <title>Genomic Encyclopedia of Type Strains, Phase IV (KMG-IV): sequencing the most valuable type-strain genomes for metagenomic binning, comparative biology and taxonomic classification.</title>
        <authorList>
            <person name="Goeker M."/>
        </authorList>
    </citation>
    <scope>NUCLEOTIDE SEQUENCE [LARGE SCALE GENOMIC DNA]</scope>
    <source>
        <strain evidence="3 4">DSM 21793</strain>
    </source>
</reference>
<feature type="domain" description="BON" evidence="2">
    <location>
        <begin position="152"/>
        <end position="220"/>
    </location>
</feature>
<gene>
    <name evidence="3" type="ORF">GGQ61_000035</name>
</gene>
<dbReference type="PANTHER" id="PTHR34606:SF4">
    <property type="entry name" value="OUTER MEMBRANE LIPOPROTEIN DOLP"/>
    <property type="match status" value="1"/>
</dbReference>
<dbReference type="PROSITE" id="PS50914">
    <property type="entry name" value="BON"/>
    <property type="match status" value="3"/>
</dbReference>
<dbReference type="RefSeq" id="WP_183769356.1">
    <property type="nucleotide sequence ID" value="NZ_JACIDK010000001.1"/>
</dbReference>
<dbReference type="Pfam" id="PF04972">
    <property type="entry name" value="BON"/>
    <property type="match status" value="3"/>
</dbReference>
<proteinExistence type="predicted"/>
<dbReference type="InterPro" id="IPR007055">
    <property type="entry name" value="BON_dom"/>
</dbReference>
<sequence>MTASITDQDLRGAVEEELEHEPGVDAASIGVAAHSGVVTLSGHVPSLDHKRLAEARAQRVRGVRAVVLELDVRVPEAETQSDEAIAKRASEALAWHAAPRLRNVKVTVSEGTITLRGQVDWQHERQTAERLVGQLAGVKGVNNELRLDPKMAAEDVGKVIARALHRNAEVERSRIHIKVDGSKVILSGTAHTWHEQHMAEQAAWSTTGVTEVENNIEIGA</sequence>
<dbReference type="PANTHER" id="PTHR34606">
    <property type="entry name" value="BON DOMAIN-CONTAINING PROTEIN"/>
    <property type="match status" value="1"/>
</dbReference>
<dbReference type="Gene3D" id="3.30.1340.30">
    <property type="match status" value="3"/>
</dbReference>
<accession>A0A839ZTK3</accession>
<evidence type="ECO:0000313" key="4">
    <source>
        <dbReference type="Proteomes" id="UP000530564"/>
    </source>
</evidence>
<dbReference type="Proteomes" id="UP000530564">
    <property type="component" value="Unassembled WGS sequence"/>
</dbReference>
<organism evidence="3 4">
    <name type="scientific">Phenylobacterium haematophilum</name>
    <dbReference type="NCBI Taxonomy" id="98513"/>
    <lineage>
        <taxon>Bacteria</taxon>
        <taxon>Pseudomonadati</taxon>
        <taxon>Pseudomonadota</taxon>
        <taxon>Alphaproteobacteria</taxon>
        <taxon>Caulobacterales</taxon>
        <taxon>Caulobacteraceae</taxon>
        <taxon>Phenylobacterium</taxon>
    </lineage>
</organism>
<dbReference type="AlphaFoldDB" id="A0A839ZTK3"/>
<evidence type="ECO:0000313" key="3">
    <source>
        <dbReference type="EMBL" id="MBB3889338.1"/>
    </source>
</evidence>
<comment type="caution">
    <text evidence="3">The sequence shown here is derived from an EMBL/GenBank/DDBJ whole genome shotgun (WGS) entry which is preliminary data.</text>
</comment>
<name>A0A839ZTK3_9CAUL</name>
<feature type="domain" description="BON" evidence="2">
    <location>
        <begin position="6"/>
        <end position="74"/>
    </location>
</feature>